<organism evidence="1 2">
    <name type="scientific">Entomophthora muscae</name>
    <dbReference type="NCBI Taxonomy" id="34485"/>
    <lineage>
        <taxon>Eukaryota</taxon>
        <taxon>Fungi</taxon>
        <taxon>Fungi incertae sedis</taxon>
        <taxon>Zoopagomycota</taxon>
        <taxon>Entomophthoromycotina</taxon>
        <taxon>Entomophthoromycetes</taxon>
        <taxon>Entomophthorales</taxon>
        <taxon>Entomophthoraceae</taxon>
        <taxon>Entomophthora</taxon>
    </lineage>
</organism>
<evidence type="ECO:0000313" key="2">
    <source>
        <dbReference type="Proteomes" id="UP001165960"/>
    </source>
</evidence>
<protein>
    <submittedName>
        <fullName evidence="1">Uncharacterized protein</fullName>
    </submittedName>
</protein>
<dbReference type="EMBL" id="QTSX02000730">
    <property type="protein sequence ID" value="KAJ9086158.1"/>
    <property type="molecule type" value="Genomic_DNA"/>
</dbReference>
<accession>A0ACC2UH50</accession>
<keyword evidence="2" id="KW-1185">Reference proteome</keyword>
<gene>
    <name evidence="1" type="ORF">DSO57_1006976</name>
</gene>
<proteinExistence type="predicted"/>
<reference evidence="1" key="1">
    <citation type="submission" date="2022-04" db="EMBL/GenBank/DDBJ databases">
        <title>Genome of the entomopathogenic fungus Entomophthora muscae.</title>
        <authorList>
            <person name="Elya C."/>
            <person name="Lovett B.R."/>
            <person name="Lee E."/>
            <person name="Macias A.M."/>
            <person name="Hajek A.E."/>
            <person name="De Bivort B.L."/>
            <person name="Kasson M.T."/>
            <person name="De Fine Licht H.H."/>
            <person name="Stajich J.E."/>
        </authorList>
    </citation>
    <scope>NUCLEOTIDE SEQUENCE</scope>
    <source>
        <strain evidence="1">Berkeley</strain>
    </source>
</reference>
<name>A0ACC2UH50_9FUNG</name>
<sequence length="172" mass="18767">MTPLLHPFYSHSRAGMVILTILSLAKVIVLKLCAYHPLAAGLLYLTRSAPFLYWALLTQYPYDLSSPSAPWYMTAASHERFALPLCPRSSKSSKQPKYQASKGIKDSATTPKRVKKPAKAKTPSPPTTSPSTPPPSSFPQADSEPTKKHHTKKGKAAKECGDPHVCCFSGED</sequence>
<comment type="caution">
    <text evidence="1">The sequence shown here is derived from an EMBL/GenBank/DDBJ whole genome shotgun (WGS) entry which is preliminary data.</text>
</comment>
<dbReference type="Proteomes" id="UP001165960">
    <property type="component" value="Unassembled WGS sequence"/>
</dbReference>
<evidence type="ECO:0000313" key="1">
    <source>
        <dbReference type="EMBL" id="KAJ9086158.1"/>
    </source>
</evidence>